<dbReference type="GO" id="GO:1990817">
    <property type="term" value="F:poly(A) RNA polymerase activity"/>
    <property type="evidence" value="ECO:0007669"/>
    <property type="project" value="TreeGrafter"/>
</dbReference>
<feature type="region of interest" description="Disordered" evidence="1">
    <location>
        <begin position="31"/>
        <end position="84"/>
    </location>
</feature>
<dbReference type="SUPFAM" id="SSF81631">
    <property type="entry name" value="PAP/OAS1 substrate-binding domain"/>
    <property type="match status" value="1"/>
</dbReference>
<accession>A0A915EJE2</accession>
<dbReference type="WBParaSite" id="jg66">
    <property type="protein sequence ID" value="jg66"/>
    <property type="gene ID" value="jg66"/>
</dbReference>
<organism evidence="2 3">
    <name type="scientific">Ditylenchus dipsaci</name>
    <dbReference type="NCBI Taxonomy" id="166011"/>
    <lineage>
        <taxon>Eukaryota</taxon>
        <taxon>Metazoa</taxon>
        <taxon>Ecdysozoa</taxon>
        <taxon>Nematoda</taxon>
        <taxon>Chromadorea</taxon>
        <taxon>Rhabditida</taxon>
        <taxon>Tylenchina</taxon>
        <taxon>Tylenchomorpha</taxon>
        <taxon>Sphaerularioidea</taxon>
        <taxon>Anguinidae</taxon>
        <taxon>Anguininae</taxon>
        <taxon>Ditylenchus</taxon>
    </lineage>
</organism>
<sequence>MLLLRQNRCGYKYFNCQNQFLERRKNRKEKIRIKEKIKKKQQNEQIQARTESANNSSSSKGDNNDTQDEHALSTKNLKLAEPKEDEDQKTTLDLFEVTKVLRAKLIENLYPSFIVYKCKKINDLELLEDNLAVLSEQILAHYDKEKQQPETFKLKEKLKNLIFQEIRTADEVFKESVLHMINTQVLLKDEIRKIQSEKFSLISKEEMEKKKEQQEELISASTPILKMVYDDIPVDLGVDSATSVRNTHLLLLYTKYDDRVAPLVSVVKEWAKRREINSAFKNSLSSYCWVLMVIHFLQSAYKASGSALSSRRATHEFGANVRDSKFYERLPVSCTTRLYFQLQTRCVRVKQNPVRTIKHHAPIYIEEPFTHLNAAFSVHYGILYFKIVQYFINSFEELYMNMDLDSF</sequence>
<evidence type="ECO:0000256" key="1">
    <source>
        <dbReference type="SAM" id="MobiDB-lite"/>
    </source>
</evidence>
<feature type="compositionally biased region" description="Low complexity" evidence="1">
    <location>
        <begin position="43"/>
        <end position="61"/>
    </location>
</feature>
<dbReference type="PANTHER" id="PTHR12271">
    <property type="entry name" value="POLY A POLYMERASE CID PAP -RELATED"/>
    <property type="match status" value="1"/>
</dbReference>
<dbReference type="GO" id="GO:0031123">
    <property type="term" value="P:RNA 3'-end processing"/>
    <property type="evidence" value="ECO:0007669"/>
    <property type="project" value="TreeGrafter"/>
</dbReference>
<protein>
    <submittedName>
        <fullName evidence="3">Uncharacterized protein</fullName>
    </submittedName>
</protein>
<proteinExistence type="predicted"/>
<dbReference type="InterPro" id="IPR043519">
    <property type="entry name" value="NT_sf"/>
</dbReference>
<dbReference type="Gene3D" id="1.10.1410.10">
    <property type="match status" value="1"/>
</dbReference>
<evidence type="ECO:0000313" key="3">
    <source>
        <dbReference type="WBParaSite" id="jg66"/>
    </source>
</evidence>
<feature type="compositionally biased region" description="Basic residues" evidence="1">
    <location>
        <begin position="31"/>
        <end position="40"/>
    </location>
</feature>
<dbReference type="PANTHER" id="PTHR12271:SF129">
    <property type="entry name" value="PAP-ASSOCIATED DOMAIN-CONTAINING PROTEIN"/>
    <property type="match status" value="1"/>
</dbReference>
<feature type="compositionally biased region" description="Basic and acidic residues" evidence="1">
    <location>
        <begin position="67"/>
        <end position="84"/>
    </location>
</feature>
<reference evidence="3" key="1">
    <citation type="submission" date="2022-11" db="UniProtKB">
        <authorList>
            <consortium name="WormBaseParasite"/>
        </authorList>
    </citation>
    <scope>IDENTIFICATION</scope>
</reference>
<name>A0A915EJE2_9BILA</name>
<dbReference type="Proteomes" id="UP000887574">
    <property type="component" value="Unplaced"/>
</dbReference>
<dbReference type="AlphaFoldDB" id="A0A915EJE2"/>
<keyword evidence="2" id="KW-1185">Reference proteome</keyword>
<evidence type="ECO:0000313" key="2">
    <source>
        <dbReference type="Proteomes" id="UP000887574"/>
    </source>
</evidence>
<dbReference type="SUPFAM" id="SSF81301">
    <property type="entry name" value="Nucleotidyltransferase"/>
    <property type="match status" value="1"/>
</dbReference>